<reference evidence="11" key="1">
    <citation type="submission" date="2015-07" db="EMBL/GenBank/DDBJ databases">
        <title>Draft Genome Sequences of Anaerolinea thermolimosa IMO-1, Bellilinea caldifistulae GOMI-1, Leptolinea tardivitalis YMTK-2, Levilinea saccharolytica KIBI-1,Longilinea arvoryzae KOME-1, Previously Described as Members of the Anaerolineaceae (Chloroflexi).</title>
        <authorList>
            <person name="Sekiguchi Y."/>
            <person name="Ohashi A."/>
            <person name="Matsuura N."/>
            <person name="Tourlousse M.D."/>
        </authorList>
    </citation>
    <scope>NUCLEOTIDE SEQUENCE [LARGE SCALE GENOMIC DNA]</scope>
    <source>
        <strain evidence="11">KOME-1</strain>
    </source>
</reference>
<dbReference type="Gene3D" id="3.20.20.70">
    <property type="entry name" value="Aldolase class I"/>
    <property type="match status" value="1"/>
</dbReference>
<keyword evidence="5 9" id="KW-0028">Amino-acid biosynthesis</keyword>
<proteinExistence type="inferred from homology"/>
<evidence type="ECO:0000256" key="5">
    <source>
        <dbReference type="ARBA" id="ARBA00022605"/>
    </source>
</evidence>
<sequence>MITQIYSIQTAEEAIACVEAGVDRIGVAIDTGIRLPAQVNEEKCREIFTAVGDKVVKVLIAVTKTGEDVYGPLSRLRPDVIHICGNEFFATPEFVARAKKICPGVEVLQAIPMTGPKAIDEAVHFAEFCDMIILDSVDPKIAGIGAAGVTHDWALDAAIVRKVKCRVILAGGLGPDNVAEAIRIVRPWGVDSFTKTSDRMPDGSTKKNPEKVHLFIKNAKEAAAELGL</sequence>
<dbReference type="InterPro" id="IPR044643">
    <property type="entry name" value="TrpF_fam"/>
</dbReference>
<dbReference type="PANTHER" id="PTHR42894:SF1">
    <property type="entry name" value="N-(5'-PHOSPHORIBOSYL)ANTHRANILATE ISOMERASE"/>
    <property type="match status" value="1"/>
</dbReference>
<dbReference type="SUPFAM" id="SSF51366">
    <property type="entry name" value="Ribulose-phoshate binding barrel"/>
    <property type="match status" value="1"/>
</dbReference>
<evidence type="ECO:0000256" key="8">
    <source>
        <dbReference type="ARBA" id="ARBA00023235"/>
    </source>
</evidence>
<comment type="similarity">
    <text evidence="9">Belongs to the TrpF family.</text>
</comment>
<dbReference type="PANTHER" id="PTHR42894">
    <property type="entry name" value="N-(5'-PHOSPHORIBOSYL)ANTHRANILATE ISOMERASE"/>
    <property type="match status" value="1"/>
</dbReference>
<dbReference type="InterPro" id="IPR013785">
    <property type="entry name" value="Aldolase_TIM"/>
</dbReference>
<gene>
    <name evidence="9" type="primary">trpF</name>
    <name evidence="11" type="ORF">LARV_00145</name>
</gene>
<accession>A0A0S7BG43</accession>
<keyword evidence="8 9" id="KW-0413">Isomerase</keyword>
<name>A0A0S7BG43_9CHLR</name>
<keyword evidence="7 9" id="KW-0057">Aromatic amino acid biosynthesis</keyword>
<evidence type="ECO:0000256" key="4">
    <source>
        <dbReference type="ARBA" id="ARBA00022272"/>
    </source>
</evidence>
<dbReference type="InterPro" id="IPR001240">
    <property type="entry name" value="PRAI_dom"/>
</dbReference>
<dbReference type="STRING" id="360412.LARV_00145"/>
<organism evidence="11">
    <name type="scientific">Longilinea arvoryzae</name>
    <dbReference type="NCBI Taxonomy" id="360412"/>
    <lineage>
        <taxon>Bacteria</taxon>
        <taxon>Bacillati</taxon>
        <taxon>Chloroflexota</taxon>
        <taxon>Anaerolineae</taxon>
        <taxon>Anaerolineales</taxon>
        <taxon>Anaerolineaceae</taxon>
        <taxon>Longilinea</taxon>
    </lineage>
</organism>
<keyword evidence="12" id="KW-1185">Reference proteome</keyword>
<evidence type="ECO:0000256" key="2">
    <source>
        <dbReference type="ARBA" id="ARBA00004664"/>
    </source>
</evidence>
<feature type="domain" description="N-(5'phosphoribosyl) anthranilate isomerase (PRAI)" evidence="10">
    <location>
        <begin position="6"/>
        <end position="191"/>
    </location>
</feature>
<dbReference type="GO" id="GO:0000162">
    <property type="term" value="P:L-tryptophan biosynthetic process"/>
    <property type="evidence" value="ECO:0007669"/>
    <property type="project" value="UniProtKB-UniRule"/>
</dbReference>
<dbReference type="RefSeq" id="WP_075071840.1">
    <property type="nucleotide sequence ID" value="NZ_DF967972.1"/>
</dbReference>
<dbReference type="GO" id="GO:0004640">
    <property type="term" value="F:phosphoribosylanthranilate isomerase activity"/>
    <property type="evidence" value="ECO:0007669"/>
    <property type="project" value="UniProtKB-UniRule"/>
</dbReference>
<dbReference type="EMBL" id="DF967972">
    <property type="protein sequence ID" value="GAP12410.1"/>
    <property type="molecule type" value="Genomic_DNA"/>
</dbReference>
<dbReference type="InterPro" id="IPR011060">
    <property type="entry name" value="RibuloseP-bd_barrel"/>
</dbReference>
<evidence type="ECO:0000259" key="10">
    <source>
        <dbReference type="Pfam" id="PF00697"/>
    </source>
</evidence>
<evidence type="ECO:0000256" key="7">
    <source>
        <dbReference type="ARBA" id="ARBA00023141"/>
    </source>
</evidence>
<evidence type="ECO:0000256" key="9">
    <source>
        <dbReference type="HAMAP-Rule" id="MF_00135"/>
    </source>
</evidence>
<dbReference type="CDD" id="cd00405">
    <property type="entry name" value="PRAI"/>
    <property type="match status" value="1"/>
</dbReference>
<dbReference type="AlphaFoldDB" id="A0A0S7BG43"/>
<dbReference type="HAMAP" id="MF_00135">
    <property type="entry name" value="PRAI"/>
    <property type="match status" value="1"/>
</dbReference>
<dbReference type="Pfam" id="PF00697">
    <property type="entry name" value="PRAI"/>
    <property type="match status" value="1"/>
</dbReference>
<comment type="catalytic activity">
    <reaction evidence="1 9">
        <text>N-(5-phospho-beta-D-ribosyl)anthranilate = 1-(2-carboxyphenylamino)-1-deoxy-D-ribulose 5-phosphate</text>
        <dbReference type="Rhea" id="RHEA:21540"/>
        <dbReference type="ChEBI" id="CHEBI:18277"/>
        <dbReference type="ChEBI" id="CHEBI:58613"/>
        <dbReference type="EC" id="5.3.1.24"/>
    </reaction>
</comment>
<dbReference type="EC" id="5.3.1.24" evidence="3 9"/>
<dbReference type="UniPathway" id="UPA00035">
    <property type="reaction ID" value="UER00042"/>
</dbReference>
<dbReference type="Proteomes" id="UP000055060">
    <property type="component" value="Unassembled WGS sequence"/>
</dbReference>
<evidence type="ECO:0000313" key="11">
    <source>
        <dbReference type="EMBL" id="GAP12410.1"/>
    </source>
</evidence>
<keyword evidence="6 9" id="KW-0822">Tryptophan biosynthesis</keyword>
<comment type="pathway">
    <text evidence="2 9">Amino-acid biosynthesis; L-tryptophan biosynthesis; L-tryptophan from chorismate: step 3/5.</text>
</comment>
<dbReference type="OrthoDB" id="9786954at2"/>
<protein>
    <recommendedName>
        <fullName evidence="4 9">N-(5'-phosphoribosyl)anthranilate isomerase</fullName>
        <shortName evidence="9">PRAI</shortName>
        <ecNumber evidence="3 9">5.3.1.24</ecNumber>
    </recommendedName>
</protein>
<evidence type="ECO:0000256" key="3">
    <source>
        <dbReference type="ARBA" id="ARBA00012572"/>
    </source>
</evidence>
<evidence type="ECO:0000256" key="1">
    <source>
        <dbReference type="ARBA" id="ARBA00001164"/>
    </source>
</evidence>
<evidence type="ECO:0000313" key="12">
    <source>
        <dbReference type="Proteomes" id="UP000055060"/>
    </source>
</evidence>
<evidence type="ECO:0000256" key="6">
    <source>
        <dbReference type="ARBA" id="ARBA00022822"/>
    </source>
</evidence>